<comment type="caution">
    <text evidence="4">The sequence shown here is derived from an EMBL/GenBank/DDBJ whole genome shotgun (WGS) entry which is preliminary data.</text>
</comment>
<accession>A0A8J3JMU7</accession>
<organism evidence="4 5">
    <name type="scientific">Catellatospora bangladeshensis</name>
    <dbReference type="NCBI Taxonomy" id="310355"/>
    <lineage>
        <taxon>Bacteria</taxon>
        <taxon>Bacillati</taxon>
        <taxon>Actinomycetota</taxon>
        <taxon>Actinomycetes</taxon>
        <taxon>Micromonosporales</taxon>
        <taxon>Micromonosporaceae</taxon>
        <taxon>Catellatospora</taxon>
    </lineage>
</organism>
<dbReference type="SUPFAM" id="SSF51445">
    <property type="entry name" value="(Trans)glycosidases"/>
    <property type="match status" value="1"/>
</dbReference>
<keyword evidence="2" id="KW-0119">Carbohydrate metabolism</keyword>
<dbReference type="AlphaFoldDB" id="A0A8J3JMU7"/>
<proteinExistence type="predicted"/>
<keyword evidence="2" id="KW-0624">Polysaccharide degradation</keyword>
<dbReference type="EMBL" id="BONF01000010">
    <property type="protein sequence ID" value="GIF80824.1"/>
    <property type="molecule type" value="Genomic_DNA"/>
</dbReference>
<dbReference type="SUPFAM" id="SSF49265">
    <property type="entry name" value="Fibronectin type III"/>
    <property type="match status" value="1"/>
</dbReference>
<dbReference type="PROSITE" id="PS50853">
    <property type="entry name" value="FN3"/>
    <property type="match status" value="2"/>
</dbReference>
<dbReference type="InterPro" id="IPR021986">
    <property type="entry name" value="Spherulin4"/>
</dbReference>
<dbReference type="PANTHER" id="PTHR35040:SF7">
    <property type="entry name" value="FIBRONECTIN TYPE-III DOMAIN-CONTAINING PROTEIN-RELATED"/>
    <property type="match status" value="1"/>
</dbReference>
<dbReference type="InterPro" id="IPR013783">
    <property type="entry name" value="Ig-like_fold"/>
</dbReference>
<sequence length="629" mass="65705">MTDPSHIPQIGDTTMLHRHGRGRLHLRAAAVLTALIGILGASTPAQATGGPPATAAAQQLAVPAYFYPGGDGAALWQRLNTPGVGIAVANPFSGPGKTRDPNYAAAIAAAKAAGVRVFGYVATGYLGTTGRATRLNETTPAAWAAQVQQDVATWYRLYGADGLGGIFFDEVQNVCGPQDAYVKTYRELDRHVRRAFPGAFTVVNPGIDTEPCYADVGDVILTFEGAYETYLGWQPPSWHRALDPRRFWHLVHATDTTEQLANAVALSKQRQAGYLYVTPDVLANPWDSLPPDAYWSAQLAAASGNGGDTAAPRVYGTPLAVHTTSTETTVGWLPAADDGRVTGYDVYLDGVRVTGTLNALPLVTLHGLDPARSYRVAVAARDAAGNVSAPGRAATVTTKAADASVPAAPSGLRTAEIKVASVRLAWDASGAADLAGYDVEVNGQPLLSLPSWLVTAGDTVGVPVSGLEPGTAYTFTAYTRDSSGNRSAAAGPLTVTTTVPSGDPITDAGGVIGTDSVTYQAQFNLPFDFHHLFIDVDNDAATGFATAGIGADLLIENAWFYRHTGTGWSWAPVDGPSPLVSSDDDHYVWRVPASVLSDVLGGAPVGPHRAVFHGSGSSPETYTAVITIS</sequence>
<dbReference type="Gene3D" id="2.60.40.10">
    <property type="entry name" value="Immunoglobulins"/>
    <property type="match status" value="2"/>
</dbReference>
<evidence type="ECO:0000256" key="1">
    <source>
        <dbReference type="ARBA" id="ARBA00023295"/>
    </source>
</evidence>
<dbReference type="InterPro" id="IPR036116">
    <property type="entry name" value="FN3_sf"/>
</dbReference>
<keyword evidence="1" id="KW-0378">Hydrolase</keyword>
<name>A0A8J3JMU7_9ACTN</name>
<keyword evidence="1" id="KW-0326">Glycosidase</keyword>
<keyword evidence="5" id="KW-1185">Reference proteome</keyword>
<dbReference type="Proteomes" id="UP000601223">
    <property type="component" value="Unassembled WGS sequence"/>
</dbReference>
<reference evidence="4 5" key="1">
    <citation type="submission" date="2021-01" db="EMBL/GenBank/DDBJ databases">
        <title>Whole genome shotgun sequence of Catellatospora bangladeshensis NBRC 107357.</title>
        <authorList>
            <person name="Komaki H."/>
            <person name="Tamura T."/>
        </authorList>
    </citation>
    <scope>NUCLEOTIDE SEQUENCE [LARGE SCALE GENOMIC DNA]</scope>
    <source>
        <strain evidence="4 5">NBRC 107357</strain>
    </source>
</reference>
<evidence type="ECO:0000259" key="3">
    <source>
        <dbReference type="PROSITE" id="PS50853"/>
    </source>
</evidence>
<dbReference type="Pfam" id="PF12138">
    <property type="entry name" value="Spherulin4"/>
    <property type="match status" value="1"/>
</dbReference>
<dbReference type="CDD" id="cd00063">
    <property type="entry name" value="FN3"/>
    <property type="match status" value="1"/>
</dbReference>
<feature type="domain" description="Fibronectin type-III" evidence="3">
    <location>
        <begin position="408"/>
        <end position="501"/>
    </location>
</feature>
<evidence type="ECO:0000313" key="5">
    <source>
        <dbReference type="Proteomes" id="UP000601223"/>
    </source>
</evidence>
<dbReference type="SMART" id="SM00060">
    <property type="entry name" value="FN3"/>
    <property type="match status" value="2"/>
</dbReference>
<evidence type="ECO:0000313" key="4">
    <source>
        <dbReference type="EMBL" id="GIF80824.1"/>
    </source>
</evidence>
<evidence type="ECO:0000256" key="2">
    <source>
        <dbReference type="ARBA" id="ARBA00023326"/>
    </source>
</evidence>
<dbReference type="GO" id="GO:0016798">
    <property type="term" value="F:hydrolase activity, acting on glycosyl bonds"/>
    <property type="evidence" value="ECO:0007669"/>
    <property type="project" value="UniProtKB-KW"/>
</dbReference>
<dbReference type="Pfam" id="PF00041">
    <property type="entry name" value="fn3"/>
    <property type="match status" value="2"/>
</dbReference>
<protein>
    <recommendedName>
        <fullName evidence="3">Fibronectin type-III domain-containing protein</fullName>
    </recommendedName>
</protein>
<dbReference type="InterPro" id="IPR003961">
    <property type="entry name" value="FN3_dom"/>
</dbReference>
<dbReference type="InterPro" id="IPR017853">
    <property type="entry name" value="GH"/>
</dbReference>
<gene>
    <name evidence="4" type="ORF">Cba03nite_21730</name>
</gene>
<dbReference type="PANTHER" id="PTHR35040">
    <property type="match status" value="1"/>
</dbReference>
<feature type="domain" description="Fibronectin type-III" evidence="3">
    <location>
        <begin position="314"/>
        <end position="401"/>
    </location>
</feature>
<dbReference type="GO" id="GO:0000272">
    <property type="term" value="P:polysaccharide catabolic process"/>
    <property type="evidence" value="ECO:0007669"/>
    <property type="project" value="UniProtKB-KW"/>
</dbReference>